<comment type="function">
    <text evidence="2">Acts on leucine, isoleucine and valine.</text>
</comment>
<dbReference type="SUPFAM" id="SSF56752">
    <property type="entry name" value="D-aminoacid aminotransferase-like PLP-dependent enzymes"/>
    <property type="match status" value="1"/>
</dbReference>
<protein>
    <recommendedName>
        <fullName evidence="17">Branched-chain-amino-acid aminotransferase</fullName>
        <ecNumber evidence="17">2.6.1.42</ecNumber>
    </recommendedName>
</protein>
<dbReference type="Gene3D" id="3.20.10.10">
    <property type="entry name" value="D-amino Acid Aminotransferase, subunit A, domain 2"/>
    <property type="match status" value="1"/>
</dbReference>
<evidence type="ECO:0000256" key="6">
    <source>
        <dbReference type="ARBA" id="ARBA00009320"/>
    </source>
</evidence>
<keyword evidence="11 17" id="KW-0100">Branched-chain amino acid biosynthesis</keyword>
<dbReference type="GO" id="GO:0004084">
    <property type="term" value="F:branched-chain-amino-acid transaminase activity"/>
    <property type="evidence" value="ECO:0007669"/>
    <property type="project" value="UniProtKB-EC"/>
</dbReference>
<evidence type="ECO:0000256" key="12">
    <source>
        <dbReference type="ARBA" id="ARBA00048212"/>
    </source>
</evidence>
<gene>
    <name evidence="19" type="ORF">NFI95_11625</name>
</gene>
<organism evidence="19 20">
    <name type="scientific">Endosaccharibacter trunci</name>
    <dbReference type="NCBI Taxonomy" id="2812733"/>
    <lineage>
        <taxon>Bacteria</taxon>
        <taxon>Pseudomonadati</taxon>
        <taxon>Pseudomonadota</taxon>
        <taxon>Alphaproteobacteria</taxon>
        <taxon>Acetobacterales</taxon>
        <taxon>Acetobacteraceae</taxon>
        <taxon>Endosaccharibacter</taxon>
    </lineage>
</organism>
<comment type="catalytic activity">
    <reaction evidence="14 17">
        <text>L-leucine + 2-oxoglutarate = 4-methyl-2-oxopentanoate + L-glutamate</text>
        <dbReference type="Rhea" id="RHEA:18321"/>
        <dbReference type="ChEBI" id="CHEBI:16810"/>
        <dbReference type="ChEBI" id="CHEBI:17865"/>
        <dbReference type="ChEBI" id="CHEBI:29985"/>
        <dbReference type="ChEBI" id="CHEBI:57427"/>
        <dbReference type="EC" id="2.6.1.42"/>
    </reaction>
</comment>
<evidence type="ECO:0000256" key="10">
    <source>
        <dbReference type="ARBA" id="ARBA00022898"/>
    </source>
</evidence>
<comment type="similarity">
    <text evidence="6 15">Belongs to the class-IV pyridoxal-phosphate-dependent aminotransferase family.</text>
</comment>
<evidence type="ECO:0000256" key="3">
    <source>
        <dbReference type="ARBA" id="ARBA00004824"/>
    </source>
</evidence>
<evidence type="ECO:0000256" key="14">
    <source>
        <dbReference type="ARBA" id="ARBA00049229"/>
    </source>
</evidence>
<comment type="catalytic activity">
    <reaction evidence="12 17">
        <text>L-valine + 2-oxoglutarate = 3-methyl-2-oxobutanoate + L-glutamate</text>
        <dbReference type="Rhea" id="RHEA:24813"/>
        <dbReference type="ChEBI" id="CHEBI:11851"/>
        <dbReference type="ChEBI" id="CHEBI:16810"/>
        <dbReference type="ChEBI" id="CHEBI:29985"/>
        <dbReference type="ChEBI" id="CHEBI:57762"/>
        <dbReference type="EC" id="2.6.1.42"/>
    </reaction>
</comment>
<keyword evidence="8 17" id="KW-0028">Amino-acid biosynthesis</keyword>
<dbReference type="InterPro" id="IPR043131">
    <property type="entry name" value="BCAT-like_N"/>
</dbReference>
<accession>A0ABT1WBA1</accession>
<dbReference type="PANTHER" id="PTHR11825">
    <property type="entry name" value="SUBGROUP IIII AMINOTRANSFERASE"/>
    <property type="match status" value="1"/>
</dbReference>
<dbReference type="PIRSF" id="PIRSF006468">
    <property type="entry name" value="BCAT1"/>
    <property type="match status" value="1"/>
</dbReference>
<dbReference type="Gene3D" id="3.30.470.10">
    <property type="match status" value="1"/>
</dbReference>
<evidence type="ECO:0000256" key="5">
    <source>
        <dbReference type="ARBA" id="ARBA00005072"/>
    </source>
</evidence>
<comment type="caution">
    <text evidence="19">The sequence shown here is derived from an EMBL/GenBank/DDBJ whole genome shotgun (WGS) entry which is preliminary data.</text>
</comment>
<evidence type="ECO:0000256" key="17">
    <source>
        <dbReference type="RuleBase" id="RU004517"/>
    </source>
</evidence>
<keyword evidence="10 16" id="KW-0663">Pyridoxal phosphate</keyword>
<evidence type="ECO:0000256" key="16">
    <source>
        <dbReference type="RuleBase" id="RU004516"/>
    </source>
</evidence>
<evidence type="ECO:0000256" key="9">
    <source>
        <dbReference type="ARBA" id="ARBA00022679"/>
    </source>
</evidence>
<dbReference type="RefSeq" id="WP_422864580.1">
    <property type="nucleotide sequence ID" value="NZ_JAMSKV010000010.1"/>
</dbReference>
<dbReference type="InterPro" id="IPR043132">
    <property type="entry name" value="BCAT-like_C"/>
</dbReference>
<proteinExistence type="inferred from homology"/>
<keyword evidence="9 17" id="KW-0808">Transferase</keyword>
<reference evidence="19 20" key="1">
    <citation type="submission" date="2022-06" db="EMBL/GenBank/DDBJ databases">
        <title>Endosaccharibacter gen. nov., sp. nov., endophytic bacteria isolated from sugarcane.</title>
        <authorList>
            <person name="Pitiwittayakul N."/>
            <person name="Yukphan P."/>
            <person name="Charoenyingcharoen P."/>
            <person name="Tanasupawat S."/>
        </authorList>
    </citation>
    <scope>NUCLEOTIDE SEQUENCE [LARGE SCALE GENOMIC DNA]</scope>
    <source>
        <strain evidence="19 20">KSS8</strain>
    </source>
</reference>
<keyword evidence="7 17" id="KW-0032">Aminotransferase</keyword>
<evidence type="ECO:0000313" key="20">
    <source>
        <dbReference type="Proteomes" id="UP001524587"/>
    </source>
</evidence>
<dbReference type="PANTHER" id="PTHR11825:SF44">
    <property type="entry name" value="BRANCHED-CHAIN-AMINO-ACID AMINOTRANSFERASE"/>
    <property type="match status" value="1"/>
</dbReference>
<dbReference type="InterPro" id="IPR036038">
    <property type="entry name" value="Aminotransferase-like"/>
</dbReference>
<dbReference type="Proteomes" id="UP001524587">
    <property type="component" value="Unassembled WGS sequence"/>
</dbReference>
<dbReference type="InterPro" id="IPR001544">
    <property type="entry name" value="Aminotrans_IV"/>
</dbReference>
<sequence>MQFDVKPSTNPVPEAERTALIAQPSFGSVFTDHMVMIRHTAEGGWQTPLLTARAPIPMDPASSVLHYAQEIFEGMKAYRIADGSTVLFRPEANAARFRQSAARMAMPDLPPELFVRGVEELVRQDRAWIPTMPGGSLYLRPFMIATEAFLGVRPAREHLFMVIASPVGAYFSGKTEAVTLWVSQTYTRAARGGTGAAKCGGNYAAGLLAQAEATRNECQQVVFLDAAEGRWIEELGGMNVFFVRRDGSLITPPLGTILPGITRDSIMTLARDMGMSVTEQPYAFEQWRADAEGGEVVEAFACGTAATVAPIGRVKFEGGSFEMQSGATAGLVTETLRRALFDIQFGRVADQRGWVHRV</sequence>
<evidence type="ECO:0000256" key="2">
    <source>
        <dbReference type="ARBA" id="ARBA00003109"/>
    </source>
</evidence>
<evidence type="ECO:0000256" key="4">
    <source>
        <dbReference type="ARBA" id="ARBA00004931"/>
    </source>
</evidence>
<dbReference type="NCBIfam" id="TIGR01123">
    <property type="entry name" value="ilvE_II"/>
    <property type="match status" value="1"/>
</dbReference>
<dbReference type="CDD" id="cd01557">
    <property type="entry name" value="BCAT_beta_family"/>
    <property type="match status" value="1"/>
</dbReference>
<evidence type="ECO:0000256" key="15">
    <source>
        <dbReference type="RuleBase" id="RU004106"/>
    </source>
</evidence>
<evidence type="ECO:0000256" key="8">
    <source>
        <dbReference type="ARBA" id="ARBA00022605"/>
    </source>
</evidence>
<evidence type="ECO:0000313" key="19">
    <source>
        <dbReference type="EMBL" id="MCQ8279093.1"/>
    </source>
</evidence>
<evidence type="ECO:0000256" key="13">
    <source>
        <dbReference type="ARBA" id="ARBA00048798"/>
    </source>
</evidence>
<dbReference type="InterPro" id="IPR033939">
    <property type="entry name" value="BCAT_family"/>
</dbReference>
<dbReference type="EC" id="2.6.1.42" evidence="17"/>
<keyword evidence="20" id="KW-1185">Reference proteome</keyword>
<evidence type="ECO:0000256" key="18">
    <source>
        <dbReference type="RuleBase" id="RU004519"/>
    </source>
</evidence>
<evidence type="ECO:0000256" key="1">
    <source>
        <dbReference type="ARBA" id="ARBA00001933"/>
    </source>
</evidence>
<dbReference type="InterPro" id="IPR018300">
    <property type="entry name" value="Aminotrans_IV_CS"/>
</dbReference>
<comment type="pathway">
    <text evidence="4 18">Amino-acid biosynthesis; L-valine biosynthesis; L-valine from pyruvate: step 4/4.</text>
</comment>
<dbReference type="EMBL" id="JAMSKV010000010">
    <property type="protein sequence ID" value="MCQ8279093.1"/>
    <property type="molecule type" value="Genomic_DNA"/>
</dbReference>
<dbReference type="NCBIfam" id="NF009897">
    <property type="entry name" value="PRK13357.1"/>
    <property type="match status" value="1"/>
</dbReference>
<dbReference type="PROSITE" id="PS00770">
    <property type="entry name" value="AA_TRANSFER_CLASS_4"/>
    <property type="match status" value="1"/>
</dbReference>
<comment type="cofactor">
    <cofactor evidence="1 16">
        <name>pyridoxal 5'-phosphate</name>
        <dbReference type="ChEBI" id="CHEBI:597326"/>
    </cofactor>
</comment>
<comment type="catalytic activity">
    <reaction evidence="13 17">
        <text>L-isoleucine + 2-oxoglutarate = (S)-3-methyl-2-oxopentanoate + L-glutamate</text>
        <dbReference type="Rhea" id="RHEA:24801"/>
        <dbReference type="ChEBI" id="CHEBI:16810"/>
        <dbReference type="ChEBI" id="CHEBI:29985"/>
        <dbReference type="ChEBI" id="CHEBI:35146"/>
        <dbReference type="ChEBI" id="CHEBI:58045"/>
        <dbReference type="EC" id="2.6.1.42"/>
    </reaction>
</comment>
<comment type="pathway">
    <text evidence="5 18">Amino-acid biosynthesis; L-leucine biosynthesis; L-leucine from 3-methyl-2-oxobutanoate: step 4/4.</text>
</comment>
<name>A0ABT1WBA1_9PROT</name>
<evidence type="ECO:0000256" key="7">
    <source>
        <dbReference type="ARBA" id="ARBA00022576"/>
    </source>
</evidence>
<comment type="pathway">
    <text evidence="3 18">Amino-acid biosynthesis; L-isoleucine biosynthesis; L-isoleucine from 2-oxobutanoate: step 4/4.</text>
</comment>
<dbReference type="InterPro" id="IPR005786">
    <property type="entry name" value="B_amino_transII"/>
</dbReference>
<dbReference type="Pfam" id="PF01063">
    <property type="entry name" value="Aminotran_4"/>
    <property type="match status" value="1"/>
</dbReference>
<evidence type="ECO:0000256" key="11">
    <source>
        <dbReference type="ARBA" id="ARBA00023304"/>
    </source>
</evidence>